<dbReference type="InterPro" id="IPR029039">
    <property type="entry name" value="Flavoprotein-like_sf"/>
</dbReference>
<comment type="caution">
    <text evidence="5">The sequence shown here is derived from an EMBL/GenBank/DDBJ whole genome shotgun (WGS) entry which is preliminary data.</text>
</comment>
<dbReference type="Gene3D" id="3.40.50.360">
    <property type="match status" value="1"/>
</dbReference>
<dbReference type="PROSITE" id="PS50902">
    <property type="entry name" value="FLAVODOXIN_LIKE"/>
    <property type="match status" value="1"/>
</dbReference>
<name>A0ABV7D1I8_9PROT</name>
<protein>
    <submittedName>
        <fullName evidence="5">Flavodoxin family protein</fullName>
    </submittedName>
</protein>
<keyword evidence="6" id="KW-1185">Reference proteome</keyword>
<keyword evidence="2" id="KW-0285">Flavoprotein</keyword>
<feature type="domain" description="Flavodoxin-like" evidence="4">
    <location>
        <begin position="4"/>
        <end position="153"/>
    </location>
</feature>
<dbReference type="InterPro" id="IPR001226">
    <property type="entry name" value="Flavodoxin_CS"/>
</dbReference>
<dbReference type="PANTHER" id="PTHR30546">
    <property type="entry name" value="FLAVODOXIN-RELATED PROTEIN WRBA-RELATED"/>
    <property type="match status" value="1"/>
</dbReference>
<comment type="cofactor">
    <cofactor evidence="1">
        <name>FMN</name>
        <dbReference type="ChEBI" id="CHEBI:58210"/>
    </cofactor>
</comment>
<dbReference type="Proteomes" id="UP001595444">
    <property type="component" value="Unassembled WGS sequence"/>
</dbReference>
<proteinExistence type="predicted"/>
<organism evidence="5 6">
    <name type="scientific">Kordiimonas pumila</name>
    <dbReference type="NCBI Taxonomy" id="2161677"/>
    <lineage>
        <taxon>Bacteria</taxon>
        <taxon>Pseudomonadati</taxon>
        <taxon>Pseudomonadota</taxon>
        <taxon>Alphaproteobacteria</taxon>
        <taxon>Kordiimonadales</taxon>
        <taxon>Kordiimonadaceae</taxon>
        <taxon>Kordiimonas</taxon>
    </lineage>
</organism>
<keyword evidence="3" id="KW-0288">FMN</keyword>
<dbReference type="Pfam" id="PF03358">
    <property type="entry name" value="FMN_red"/>
    <property type="match status" value="1"/>
</dbReference>
<dbReference type="PROSITE" id="PS00201">
    <property type="entry name" value="FLAVODOXIN"/>
    <property type="match status" value="1"/>
</dbReference>
<dbReference type="InterPro" id="IPR008254">
    <property type="entry name" value="Flavodoxin/NO_synth"/>
</dbReference>
<evidence type="ECO:0000256" key="3">
    <source>
        <dbReference type="ARBA" id="ARBA00022643"/>
    </source>
</evidence>
<dbReference type="SUPFAM" id="SSF52218">
    <property type="entry name" value="Flavoproteins"/>
    <property type="match status" value="1"/>
</dbReference>
<sequence length="188" mass="19811">MTTVAIVYHSGYGHTEVQAKAVHKGAASVSGITASLVTVEDATANMDILKDVDAIIFGAPTYMGSASAPFKAFQDASSGAWFNRHWKDKIAAGFTNSHSMSGDKLNTLMQMTIFAMQHGMIWVGQAEMNQSPDGEPGQADAINRIGSFLGAMAQSENAAPDITPPSGDLKTAELLGIRVATLAQKLHS</sequence>
<evidence type="ECO:0000256" key="2">
    <source>
        <dbReference type="ARBA" id="ARBA00022630"/>
    </source>
</evidence>
<dbReference type="RefSeq" id="WP_194212778.1">
    <property type="nucleotide sequence ID" value="NZ_CP061205.1"/>
</dbReference>
<accession>A0ABV7D1I8</accession>
<gene>
    <name evidence="5" type="ORF">ACFOKA_02115</name>
</gene>
<reference evidence="6" key="1">
    <citation type="journal article" date="2019" name="Int. J. Syst. Evol. Microbiol.">
        <title>The Global Catalogue of Microorganisms (GCM) 10K type strain sequencing project: providing services to taxonomists for standard genome sequencing and annotation.</title>
        <authorList>
            <consortium name="The Broad Institute Genomics Platform"/>
            <consortium name="The Broad Institute Genome Sequencing Center for Infectious Disease"/>
            <person name="Wu L."/>
            <person name="Ma J."/>
        </authorList>
    </citation>
    <scope>NUCLEOTIDE SEQUENCE [LARGE SCALE GENOMIC DNA]</scope>
    <source>
        <strain evidence="6">KCTC 62164</strain>
    </source>
</reference>
<dbReference type="EMBL" id="JBHRSL010000002">
    <property type="protein sequence ID" value="MFC3050692.1"/>
    <property type="molecule type" value="Genomic_DNA"/>
</dbReference>
<evidence type="ECO:0000256" key="1">
    <source>
        <dbReference type="ARBA" id="ARBA00001917"/>
    </source>
</evidence>
<dbReference type="InterPro" id="IPR005025">
    <property type="entry name" value="FMN_Rdtase-like_dom"/>
</dbReference>
<evidence type="ECO:0000313" key="5">
    <source>
        <dbReference type="EMBL" id="MFC3050692.1"/>
    </source>
</evidence>
<dbReference type="PANTHER" id="PTHR30546:SF23">
    <property type="entry name" value="FLAVOPROTEIN-LIKE PROTEIN YCP4-RELATED"/>
    <property type="match status" value="1"/>
</dbReference>
<evidence type="ECO:0000259" key="4">
    <source>
        <dbReference type="PROSITE" id="PS50902"/>
    </source>
</evidence>
<evidence type="ECO:0000313" key="6">
    <source>
        <dbReference type="Proteomes" id="UP001595444"/>
    </source>
</evidence>